<sequence>MIKKNLEFKKGNGTVKIVMNGFTSSQSARMADAVEKMTDCTVLSSRPGCVFVHLKKGTNIESFTESVVNSFESLR</sequence>
<comment type="caution">
    <text evidence="1">The sequence shown here is derived from an EMBL/GenBank/DDBJ whole genome shotgun (WGS) entry which is preliminary data.</text>
</comment>
<name>A0A644V8L9_9ZZZZ</name>
<evidence type="ECO:0000313" key="1">
    <source>
        <dbReference type="EMBL" id="MPL87143.1"/>
    </source>
</evidence>
<accession>A0A644V8L9</accession>
<proteinExistence type="predicted"/>
<protein>
    <submittedName>
        <fullName evidence="1">Uncharacterized protein</fullName>
    </submittedName>
</protein>
<reference evidence="1" key="1">
    <citation type="submission" date="2019-08" db="EMBL/GenBank/DDBJ databases">
        <authorList>
            <person name="Kucharzyk K."/>
            <person name="Murdoch R.W."/>
            <person name="Higgins S."/>
            <person name="Loffler F."/>
        </authorList>
    </citation>
    <scope>NUCLEOTIDE SEQUENCE</scope>
</reference>
<dbReference type="AlphaFoldDB" id="A0A644V8L9"/>
<gene>
    <name evidence="1" type="ORF">SDC9_33137</name>
</gene>
<organism evidence="1">
    <name type="scientific">bioreactor metagenome</name>
    <dbReference type="NCBI Taxonomy" id="1076179"/>
    <lineage>
        <taxon>unclassified sequences</taxon>
        <taxon>metagenomes</taxon>
        <taxon>ecological metagenomes</taxon>
    </lineage>
</organism>
<dbReference type="EMBL" id="VSSQ01000233">
    <property type="protein sequence ID" value="MPL87143.1"/>
    <property type="molecule type" value="Genomic_DNA"/>
</dbReference>